<evidence type="ECO:0000313" key="8">
    <source>
        <dbReference type="EMBL" id="GID56871.1"/>
    </source>
</evidence>
<evidence type="ECO:0000256" key="6">
    <source>
        <dbReference type="SAM" id="MobiDB-lite"/>
    </source>
</evidence>
<dbReference type="PANTHER" id="PTHR35807">
    <property type="entry name" value="TRANSCRIPTIONAL REGULATOR REDD-RELATED"/>
    <property type="match status" value="1"/>
</dbReference>
<dbReference type="Gene3D" id="1.10.10.10">
    <property type="entry name" value="Winged helix-like DNA-binding domain superfamily/Winged helix DNA-binding domain"/>
    <property type="match status" value="1"/>
</dbReference>
<evidence type="ECO:0000313" key="9">
    <source>
        <dbReference type="Proteomes" id="UP000612282"/>
    </source>
</evidence>
<sequence>MPATSGSIELRLLGRPRAWRDDSEFVLGSAHRNAVLCMLALHPGVAVTRDQLIAAIWGDQAPASAIGNVHTYISALRRLLEPDRDRWSAGRLLTSGGGTYRLNITADDVDVTRFETLRETARHHRLTNNVPAELATVETALAMWHGDALDGVPGPFAAAQRTRLTELRLATAERHAVLLAETGRPDNAVRALRTLSEENPERDSVQALLTGLLGGGRRATASTGPAVFGRDTEIQHLRLAVRGTGRSIRIEGPPGIGRSTVLSTALRGHVPPGHRLGWADGDRLSHRLPMGLLTECLEASGAVEPHAVPQSVDGVVELIGGLLATGPLTLVIDDIHLADPLTLWAWGRLAHLPLTLIATARTGAPVLPELPAGEVILLPPLDDTAAAALVRARSPLSPGTGELRRILAEANGHPGLLAGLAAETAGDRQSLPDAGAACTEAFPENTRRLLRAAGALGVSPQPAEVLAVALGNTPYEVREGLEPAVTAGLLRAGDERIAFVHPALGRALHESSPPALRIALHRRFAQRIAEAGGPPEVVAGQLLAGEFSNSTEAAGWLVRHIAGLAESNPDLAVAVLRRARLVRTLAPEHRLQFTAWLARLLLWRGADAAAEAGWVAARATDPDLAGEMRWTAAMSHERNGDVEAATAAARAALAEPLITDPWQHRVREMLDRLRPLTTGVPTHPHLPRSDVLDPGTGCG</sequence>
<keyword evidence="2" id="KW-0805">Transcription regulation</keyword>
<keyword evidence="9" id="KW-1185">Reference proteome</keyword>
<evidence type="ECO:0000256" key="1">
    <source>
        <dbReference type="ARBA" id="ARBA00005820"/>
    </source>
</evidence>
<dbReference type="RefSeq" id="WP_203798860.1">
    <property type="nucleotide sequence ID" value="NZ_BAAAQE010000094.1"/>
</dbReference>
<dbReference type="EMBL" id="BOMG01000064">
    <property type="protein sequence ID" value="GID56871.1"/>
    <property type="molecule type" value="Genomic_DNA"/>
</dbReference>
<evidence type="ECO:0000256" key="3">
    <source>
        <dbReference type="ARBA" id="ARBA00023125"/>
    </source>
</evidence>
<dbReference type="SUPFAM" id="SSF52540">
    <property type="entry name" value="P-loop containing nucleoside triphosphate hydrolases"/>
    <property type="match status" value="1"/>
</dbReference>
<feature type="DNA-binding region" description="OmpR/PhoB-type" evidence="5">
    <location>
        <begin position="1"/>
        <end position="104"/>
    </location>
</feature>
<evidence type="ECO:0000256" key="5">
    <source>
        <dbReference type="PROSITE-ProRule" id="PRU01091"/>
    </source>
</evidence>
<dbReference type="InterPro" id="IPR005158">
    <property type="entry name" value="BTAD"/>
</dbReference>
<organism evidence="8 9">
    <name type="scientific">Actinoplanes couchii</name>
    <dbReference type="NCBI Taxonomy" id="403638"/>
    <lineage>
        <taxon>Bacteria</taxon>
        <taxon>Bacillati</taxon>
        <taxon>Actinomycetota</taxon>
        <taxon>Actinomycetes</taxon>
        <taxon>Micromonosporales</taxon>
        <taxon>Micromonosporaceae</taxon>
        <taxon>Actinoplanes</taxon>
    </lineage>
</organism>
<dbReference type="InterPro" id="IPR011990">
    <property type="entry name" value="TPR-like_helical_dom_sf"/>
</dbReference>
<dbReference type="SUPFAM" id="SSF46894">
    <property type="entry name" value="C-terminal effector domain of the bipartite response regulators"/>
    <property type="match status" value="1"/>
</dbReference>
<accession>A0ABQ3XEC8</accession>
<keyword evidence="3 5" id="KW-0238">DNA-binding</keyword>
<dbReference type="PROSITE" id="PS51755">
    <property type="entry name" value="OMPR_PHOB"/>
    <property type="match status" value="1"/>
</dbReference>
<dbReference type="InterPro" id="IPR036388">
    <property type="entry name" value="WH-like_DNA-bd_sf"/>
</dbReference>
<evidence type="ECO:0000259" key="7">
    <source>
        <dbReference type="PROSITE" id="PS51755"/>
    </source>
</evidence>
<feature type="region of interest" description="Disordered" evidence="6">
    <location>
        <begin position="677"/>
        <end position="699"/>
    </location>
</feature>
<feature type="domain" description="OmpR/PhoB-type" evidence="7">
    <location>
        <begin position="1"/>
        <end position="104"/>
    </location>
</feature>
<dbReference type="InterPro" id="IPR051677">
    <property type="entry name" value="AfsR-DnrI-RedD_regulator"/>
</dbReference>
<dbReference type="InterPro" id="IPR001867">
    <property type="entry name" value="OmpR/PhoB-type_DNA-bd"/>
</dbReference>
<dbReference type="Gene3D" id="1.25.40.10">
    <property type="entry name" value="Tetratricopeptide repeat domain"/>
    <property type="match status" value="1"/>
</dbReference>
<dbReference type="SMART" id="SM01043">
    <property type="entry name" value="BTAD"/>
    <property type="match status" value="1"/>
</dbReference>
<reference evidence="8 9" key="1">
    <citation type="submission" date="2021-01" db="EMBL/GenBank/DDBJ databases">
        <title>Whole genome shotgun sequence of Actinoplanes couchii NBRC 106145.</title>
        <authorList>
            <person name="Komaki H."/>
            <person name="Tamura T."/>
        </authorList>
    </citation>
    <scope>NUCLEOTIDE SEQUENCE [LARGE SCALE GENOMIC DNA]</scope>
    <source>
        <strain evidence="8 9">NBRC 106145</strain>
    </source>
</reference>
<name>A0ABQ3XEC8_9ACTN</name>
<dbReference type="Pfam" id="PF00486">
    <property type="entry name" value="Trans_reg_C"/>
    <property type="match status" value="1"/>
</dbReference>
<comment type="similarity">
    <text evidence="1">Belongs to the AfsR/DnrI/RedD regulatory family.</text>
</comment>
<proteinExistence type="inferred from homology"/>
<dbReference type="Pfam" id="PF03704">
    <property type="entry name" value="BTAD"/>
    <property type="match status" value="1"/>
</dbReference>
<evidence type="ECO:0000256" key="4">
    <source>
        <dbReference type="ARBA" id="ARBA00023163"/>
    </source>
</evidence>
<dbReference type="InterPro" id="IPR027417">
    <property type="entry name" value="P-loop_NTPase"/>
</dbReference>
<evidence type="ECO:0000256" key="2">
    <source>
        <dbReference type="ARBA" id="ARBA00023015"/>
    </source>
</evidence>
<dbReference type="Proteomes" id="UP000612282">
    <property type="component" value="Unassembled WGS sequence"/>
</dbReference>
<dbReference type="SUPFAM" id="SSF48452">
    <property type="entry name" value="TPR-like"/>
    <property type="match status" value="1"/>
</dbReference>
<dbReference type="PANTHER" id="PTHR35807:SF1">
    <property type="entry name" value="TRANSCRIPTIONAL REGULATOR REDD"/>
    <property type="match status" value="1"/>
</dbReference>
<gene>
    <name evidence="8" type="ORF">Aco03nite_052750</name>
</gene>
<keyword evidence="4" id="KW-0804">Transcription</keyword>
<dbReference type="SMART" id="SM00862">
    <property type="entry name" value="Trans_reg_C"/>
    <property type="match status" value="1"/>
</dbReference>
<protein>
    <recommendedName>
        <fullName evidence="7">OmpR/PhoB-type domain-containing protein</fullName>
    </recommendedName>
</protein>
<comment type="caution">
    <text evidence="8">The sequence shown here is derived from an EMBL/GenBank/DDBJ whole genome shotgun (WGS) entry which is preliminary data.</text>
</comment>
<dbReference type="InterPro" id="IPR016032">
    <property type="entry name" value="Sig_transdc_resp-reg_C-effctor"/>
</dbReference>